<name>A0A9P0QLE3_9ASCO</name>
<dbReference type="SUPFAM" id="SSF53254">
    <property type="entry name" value="Phosphoglycerate mutase-like"/>
    <property type="match status" value="1"/>
</dbReference>
<dbReference type="PANTHER" id="PTHR48100">
    <property type="entry name" value="BROAD-SPECIFICITY PHOSPHATASE YOR283W-RELATED"/>
    <property type="match status" value="1"/>
</dbReference>
<sequence length="330" mass="37397">MSLLVSTEIDYLDAHGNSDVVPVYKKLLSEVQDKRDPTTGKLLHPWKFEVVPGFFKQSDVATNDLKFNYATEDFGRTSSWAELISKLDGLNREAGPDESYKLLFLARHGQGFHNQIVEKYGIDAWNEKWYGLTTDGEVTYAPDPMLTELGINQAKENNAAWKEQVAQGCPIPSKFYVSPLQRSCHTLVHTWNGIKSQDVQPLVIESVRETIGRNLCDKRSTRTVIKERFGKENFIIDESVTENDELFRDDWRESISEQGIRCNGFLQYLFDKEWESSAVDKTKAIKDSVINVTSHAGTIRAFLTVIAHREFAISTGGMIPVVVKGTRKID</sequence>
<dbReference type="GO" id="GO:0016791">
    <property type="term" value="F:phosphatase activity"/>
    <property type="evidence" value="ECO:0007669"/>
    <property type="project" value="TreeGrafter"/>
</dbReference>
<dbReference type="Proteomes" id="UP000837801">
    <property type="component" value="Unassembled WGS sequence"/>
</dbReference>
<evidence type="ECO:0000313" key="2">
    <source>
        <dbReference type="Proteomes" id="UP000837801"/>
    </source>
</evidence>
<dbReference type="InterPro" id="IPR029033">
    <property type="entry name" value="His_PPase_superfam"/>
</dbReference>
<dbReference type="GO" id="GO:0005737">
    <property type="term" value="C:cytoplasm"/>
    <property type="evidence" value="ECO:0007669"/>
    <property type="project" value="TreeGrafter"/>
</dbReference>
<dbReference type="AlphaFoldDB" id="A0A9P0QLE3"/>
<evidence type="ECO:0000313" key="1">
    <source>
        <dbReference type="EMBL" id="CAH2350552.1"/>
    </source>
</evidence>
<reference evidence="1" key="1">
    <citation type="submission" date="2022-03" db="EMBL/GenBank/DDBJ databases">
        <authorList>
            <person name="Legras J.-L."/>
            <person name="Devillers H."/>
            <person name="Grondin C."/>
        </authorList>
    </citation>
    <scope>NUCLEOTIDE SEQUENCE</scope>
    <source>
        <strain evidence="1">CLIB 1423</strain>
    </source>
</reference>
<dbReference type="Pfam" id="PF00300">
    <property type="entry name" value="His_Phos_1"/>
    <property type="match status" value="1"/>
</dbReference>
<gene>
    <name evidence="1" type="ORF">CLIB1423_01S12684</name>
</gene>
<proteinExistence type="predicted"/>
<dbReference type="SMART" id="SM00855">
    <property type="entry name" value="PGAM"/>
    <property type="match status" value="1"/>
</dbReference>
<organism evidence="1 2">
    <name type="scientific">[Candida] railenensis</name>
    <dbReference type="NCBI Taxonomy" id="45579"/>
    <lineage>
        <taxon>Eukaryota</taxon>
        <taxon>Fungi</taxon>
        <taxon>Dikarya</taxon>
        <taxon>Ascomycota</taxon>
        <taxon>Saccharomycotina</taxon>
        <taxon>Pichiomycetes</taxon>
        <taxon>Debaryomycetaceae</taxon>
        <taxon>Kurtzmaniella</taxon>
    </lineage>
</organism>
<protein>
    <submittedName>
        <fullName evidence="1">Probable phosphoglycerate mutase ARB_03491</fullName>
    </submittedName>
</protein>
<dbReference type="CDD" id="cd07067">
    <property type="entry name" value="HP_PGM_like"/>
    <property type="match status" value="1"/>
</dbReference>
<dbReference type="InterPro" id="IPR013078">
    <property type="entry name" value="His_Pase_superF_clade-1"/>
</dbReference>
<accession>A0A9P0QLE3</accession>
<dbReference type="InterPro" id="IPR050275">
    <property type="entry name" value="PGM_Phosphatase"/>
</dbReference>
<dbReference type="OrthoDB" id="496981at2759"/>
<dbReference type="PANTHER" id="PTHR48100:SF1">
    <property type="entry name" value="HISTIDINE PHOSPHATASE FAMILY PROTEIN-RELATED"/>
    <property type="match status" value="1"/>
</dbReference>
<comment type="caution">
    <text evidence="1">The sequence shown here is derived from an EMBL/GenBank/DDBJ whole genome shotgun (WGS) entry which is preliminary data.</text>
</comment>
<keyword evidence="2" id="KW-1185">Reference proteome</keyword>
<dbReference type="Gene3D" id="3.40.50.1240">
    <property type="entry name" value="Phosphoglycerate mutase-like"/>
    <property type="match status" value="1"/>
</dbReference>
<dbReference type="EMBL" id="CAKXYY010000001">
    <property type="protein sequence ID" value="CAH2350552.1"/>
    <property type="molecule type" value="Genomic_DNA"/>
</dbReference>